<accession>T1GVK3</accession>
<protein>
    <recommendedName>
        <fullName evidence="2">Huntingtin-interacting protein 1 clathrin-binding domain-containing protein</fullName>
    </recommendedName>
</protein>
<dbReference type="PANTHER" id="PTHR10407:SF15">
    <property type="entry name" value="HUNTINGTIN INTERACTING PROTEIN 1"/>
    <property type="match status" value="1"/>
</dbReference>
<dbReference type="STRING" id="36166.T1GVK3"/>
<dbReference type="InterPro" id="IPR030224">
    <property type="entry name" value="Sla2_fam"/>
</dbReference>
<dbReference type="Gene3D" id="6.10.250.920">
    <property type="match status" value="1"/>
</dbReference>
<dbReference type="GO" id="GO:0032051">
    <property type="term" value="F:clathrin light chain binding"/>
    <property type="evidence" value="ECO:0007669"/>
    <property type="project" value="TreeGrafter"/>
</dbReference>
<dbReference type="GO" id="GO:0006897">
    <property type="term" value="P:endocytosis"/>
    <property type="evidence" value="ECO:0007669"/>
    <property type="project" value="InterPro"/>
</dbReference>
<dbReference type="Proteomes" id="UP000015102">
    <property type="component" value="Unassembled WGS sequence"/>
</dbReference>
<dbReference type="GO" id="GO:0048268">
    <property type="term" value="P:clathrin coat assembly"/>
    <property type="evidence" value="ECO:0007669"/>
    <property type="project" value="TreeGrafter"/>
</dbReference>
<dbReference type="OMA" id="NEANEKH"/>
<keyword evidence="4" id="KW-1185">Reference proteome</keyword>
<dbReference type="PANTHER" id="PTHR10407">
    <property type="entry name" value="HUNTINGTIN INTERACTING PROTEIN 1"/>
    <property type="match status" value="1"/>
</dbReference>
<evidence type="ECO:0000259" key="2">
    <source>
        <dbReference type="Pfam" id="PF16515"/>
    </source>
</evidence>
<reference evidence="4" key="1">
    <citation type="submission" date="2013-02" db="EMBL/GenBank/DDBJ databases">
        <authorList>
            <person name="Hughes D."/>
        </authorList>
    </citation>
    <scope>NUCLEOTIDE SEQUENCE</scope>
    <source>
        <strain>Durham</strain>
        <strain evidence="4">NC isolate 2 -- Noor lab</strain>
    </source>
</reference>
<dbReference type="GO" id="GO:0030864">
    <property type="term" value="C:cortical actin cytoskeleton"/>
    <property type="evidence" value="ECO:0007669"/>
    <property type="project" value="TreeGrafter"/>
</dbReference>
<dbReference type="Pfam" id="PF16515">
    <property type="entry name" value="HIP1_clath_bdg"/>
    <property type="match status" value="1"/>
</dbReference>
<feature type="coiled-coil region" evidence="1">
    <location>
        <begin position="350"/>
        <end position="422"/>
    </location>
</feature>
<dbReference type="GO" id="GO:0035615">
    <property type="term" value="F:clathrin adaptor activity"/>
    <property type="evidence" value="ECO:0007669"/>
    <property type="project" value="TreeGrafter"/>
</dbReference>
<evidence type="ECO:0000313" key="3">
    <source>
        <dbReference type="EnsemblMetazoa" id="MESCA007812-PA"/>
    </source>
</evidence>
<evidence type="ECO:0000256" key="1">
    <source>
        <dbReference type="SAM" id="Coils"/>
    </source>
</evidence>
<organism evidence="3 4">
    <name type="scientific">Megaselia scalaris</name>
    <name type="common">Humpbacked fly</name>
    <name type="synonym">Phora scalaris</name>
    <dbReference type="NCBI Taxonomy" id="36166"/>
    <lineage>
        <taxon>Eukaryota</taxon>
        <taxon>Metazoa</taxon>
        <taxon>Ecdysozoa</taxon>
        <taxon>Arthropoda</taxon>
        <taxon>Hexapoda</taxon>
        <taxon>Insecta</taxon>
        <taxon>Pterygota</taxon>
        <taxon>Neoptera</taxon>
        <taxon>Endopterygota</taxon>
        <taxon>Diptera</taxon>
        <taxon>Brachycera</taxon>
        <taxon>Muscomorpha</taxon>
        <taxon>Platypezoidea</taxon>
        <taxon>Phoridae</taxon>
        <taxon>Megaseliini</taxon>
        <taxon>Megaselia</taxon>
    </lineage>
</organism>
<dbReference type="GO" id="GO:0030136">
    <property type="term" value="C:clathrin-coated vesicle"/>
    <property type="evidence" value="ECO:0007669"/>
    <property type="project" value="TreeGrafter"/>
</dbReference>
<sequence>MFKLHSKLSNDTLQGHRERFRIVFSKLKEFYSSVKPLAYFADLIQVPALPESAPNFSSKIDLGSYVPPVVVIPEPPPEQVVDNLIDTETQQAENQIYERELNLKDQHIEHLRYEINSIVQMQNLEREEMKALKLENKSLLEKIHMLESDLIKTQNINSKLENCASSQIALEEKLQTEEEKQKLNEEKFVKLKTCYAQIRDEHIQLLRKNAETSKVLSNLQNDFTNMEKENSDLKFKLEEFQEKENVFNLEKSKEVESLNEELEKVQKDHFDLKDTYDKLLLDYNEANEKHGTFVKKTNLEIDNLKRKSEEYLAIESNLKERISQSDTNENKLKLELVELSNENLLKQRTCNELHEQIAVIESKNNELLSDMLSSKENCETLSSKNLELMQTNQNLLDEIDKLKIVEEKVIKLDNNVKEKEEALKSNMLILDKLTNDKSILKLNSKILFKP</sequence>
<feature type="coiled-coil region" evidence="1">
    <location>
        <begin position="122"/>
        <end position="321"/>
    </location>
</feature>
<proteinExistence type="predicted"/>
<dbReference type="EMBL" id="CAQQ02052194">
    <property type="status" value="NOT_ANNOTATED_CDS"/>
    <property type="molecule type" value="Genomic_DNA"/>
</dbReference>
<name>T1GVK3_MEGSC</name>
<dbReference type="AlphaFoldDB" id="T1GVK3"/>
<dbReference type="GO" id="GO:0051015">
    <property type="term" value="F:actin filament binding"/>
    <property type="evidence" value="ECO:0007669"/>
    <property type="project" value="TreeGrafter"/>
</dbReference>
<dbReference type="HOGENOM" id="CLU_608730_0_0_1"/>
<dbReference type="InterPro" id="IPR032422">
    <property type="entry name" value="HIP1_clath-bd"/>
</dbReference>
<reference evidence="3" key="2">
    <citation type="submission" date="2015-06" db="UniProtKB">
        <authorList>
            <consortium name="EnsemblMetazoa"/>
        </authorList>
    </citation>
    <scope>IDENTIFICATION</scope>
</reference>
<feature type="domain" description="Huntingtin-interacting protein 1 clathrin-binding" evidence="2">
    <location>
        <begin position="202"/>
        <end position="268"/>
    </location>
</feature>
<dbReference type="GO" id="GO:0007015">
    <property type="term" value="P:actin filament organization"/>
    <property type="evidence" value="ECO:0007669"/>
    <property type="project" value="TreeGrafter"/>
</dbReference>
<dbReference type="GO" id="GO:0080025">
    <property type="term" value="F:phosphatidylinositol-3,5-bisphosphate binding"/>
    <property type="evidence" value="ECO:0007669"/>
    <property type="project" value="TreeGrafter"/>
</dbReference>
<keyword evidence="1" id="KW-0175">Coiled coil</keyword>
<dbReference type="GO" id="GO:0043325">
    <property type="term" value="F:phosphatidylinositol-3,4-bisphosphate binding"/>
    <property type="evidence" value="ECO:0007669"/>
    <property type="project" value="TreeGrafter"/>
</dbReference>
<dbReference type="EnsemblMetazoa" id="MESCA007812-RA">
    <property type="protein sequence ID" value="MESCA007812-PA"/>
    <property type="gene ID" value="MESCA007812"/>
</dbReference>
<dbReference type="EMBL" id="CAQQ02052195">
    <property type="status" value="NOT_ANNOTATED_CDS"/>
    <property type="molecule type" value="Genomic_DNA"/>
</dbReference>
<evidence type="ECO:0000313" key="4">
    <source>
        <dbReference type="Proteomes" id="UP000015102"/>
    </source>
</evidence>